<evidence type="ECO:0000256" key="1">
    <source>
        <dbReference type="SAM" id="Phobius"/>
    </source>
</evidence>
<accession>A0A1E4TNH3</accession>
<dbReference type="AlphaFoldDB" id="A0A1E4TNH3"/>
<evidence type="ECO:0000313" key="2">
    <source>
        <dbReference type="EMBL" id="ODV93313.1"/>
    </source>
</evidence>
<proteinExistence type="predicted"/>
<sequence>MRPTQYTFNAVKKTSFIRSIPVEITPLLIACATVCCSAIFFSTKKIKNDRTLKFGRKNPTFNEKFEEVVNSKE</sequence>
<keyword evidence="3" id="KW-1185">Reference proteome</keyword>
<reference evidence="3" key="1">
    <citation type="submission" date="2016-05" db="EMBL/GenBank/DDBJ databases">
        <title>Comparative genomics of biotechnologically important yeasts.</title>
        <authorList>
            <consortium name="DOE Joint Genome Institute"/>
            <person name="Riley R."/>
            <person name="Haridas S."/>
            <person name="Wolfe K.H."/>
            <person name="Lopes M.R."/>
            <person name="Hittinger C.T."/>
            <person name="Goker M."/>
            <person name="Salamov A."/>
            <person name="Wisecaver J."/>
            <person name="Long T.M."/>
            <person name="Aerts A.L."/>
            <person name="Barry K."/>
            <person name="Choi C."/>
            <person name="Clum A."/>
            <person name="Coughlan A.Y."/>
            <person name="Deshpande S."/>
            <person name="Douglass A.P."/>
            <person name="Hanson S.J."/>
            <person name="Klenk H.-P."/>
            <person name="Labutti K."/>
            <person name="Lapidus A."/>
            <person name="Lindquist E."/>
            <person name="Lipzen A."/>
            <person name="Meier-Kolthoff J.P."/>
            <person name="Ohm R.A."/>
            <person name="Otillar R.P."/>
            <person name="Pangilinan J."/>
            <person name="Peng Y."/>
            <person name="Rokas A."/>
            <person name="Rosa C.A."/>
            <person name="Scheuner C."/>
            <person name="Sibirny A.A."/>
            <person name="Slot J.C."/>
            <person name="Stielow J.B."/>
            <person name="Sun H."/>
            <person name="Kurtzman C.P."/>
            <person name="Blackwell M."/>
            <person name="Grigoriev I.V."/>
            <person name="Jeffries T.W."/>
        </authorList>
    </citation>
    <scope>NUCLEOTIDE SEQUENCE [LARGE SCALE GENOMIC DNA]</scope>
    <source>
        <strain evidence="3">NRRL Y-2460</strain>
    </source>
</reference>
<keyword evidence="1" id="KW-0812">Transmembrane</keyword>
<name>A0A1E4TNH3_PACTA</name>
<keyword evidence="1" id="KW-1133">Transmembrane helix</keyword>
<gene>
    <name evidence="2" type="ORF">PACTADRAFT_5100</name>
</gene>
<protein>
    <submittedName>
        <fullName evidence="2">Uncharacterized protein</fullName>
    </submittedName>
</protein>
<dbReference type="Proteomes" id="UP000094236">
    <property type="component" value="Unassembled WGS sequence"/>
</dbReference>
<keyword evidence="1" id="KW-0472">Membrane</keyword>
<dbReference type="OrthoDB" id="202195at2759"/>
<dbReference type="EMBL" id="KV454018">
    <property type="protein sequence ID" value="ODV93313.1"/>
    <property type="molecule type" value="Genomic_DNA"/>
</dbReference>
<organism evidence="2 3">
    <name type="scientific">Pachysolen tannophilus NRRL Y-2460</name>
    <dbReference type="NCBI Taxonomy" id="669874"/>
    <lineage>
        <taxon>Eukaryota</taxon>
        <taxon>Fungi</taxon>
        <taxon>Dikarya</taxon>
        <taxon>Ascomycota</taxon>
        <taxon>Saccharomycotina</taxon>
        <taxon>Pichiomycetes</taxon>
        <taxon>Pachysolenaceae</taxon>
        <taxon>Pachysolen</taxon>
    </lineage>
</organism>
<feature type="transmembrane region" description="Helical" evidence="1">
    <location>
        <begin position="20"/>
        <end position="41"/>
    </location>
</feature>
<evidence type="ECO:0000313" key="3">
    <source>
        <dbReference type="Proteomes" id="UP000094236"/>
    </source>
</evidence>